<keyword evidence="2" id="KW-1185">Reference proteome</keyword>
<reference evidence="2" key="2">
    <citation type="submission" date="2014-05" db="EMBL/GenBank/DDBJ databases">
        <title>Draft genome sequence of Virgibacillus massiliensis Vm-5.</title>
        <authorList>
            <person name="Khelaifia S."/>
            <person name="Croce O."/>
            <person name="Lagier J.C."/>
            <person name="Raoult D."/>
        </authorList>
    </citation>
    <scope>NUCLEOTIDE SEQUENCE [LARGE SCALE GENOMIC DNA]</scope>
    <source>
        <strain evidence="2">Vm-5</strain>
    </source>
</reference>
<dbReference type="STRING" id="1462526.BN990_04260"/>
<proteinExistence type="predicted"/>
<sequence length="42" mass="4895">MELLQAQECPYCGYETEDALSNWEPDSEEEVECDSCRKTYIS</sequence>
<evidence type="ECO:0008006" key="3">
    <source>
        <dbReference type="Google" id="ProtNLM"/>
    </source>
</evidence>
<name>A0A024QIV1_9BACI</name>
<protein>
    <recommendedName>
        <fullName evidence="3">Small CPxCG-related zinc finger protein</fullName>
    </recommendedName>
</protein>
<comment type="caution">
    <text evidence="1">The sequence shown here is derived from an EMBL/GenBank/DDBJ whole genome shotgun (WGS) entry which is preliminary data.</text>
</comment>
<evidence type="ECO:0000313" key="2">
    <source>
        <dbReference type="Proteomes" id="UP000028875"/>
    </source>
</evidence>
<reference evidence="1 2" key="1">
    <citation type="submission" date="2014-03" db="EMBL/GenBank/DDBJ databases">
        <authorList>
            <person name="Urmite Genomes U."/>
        </authorList>
    </citation>
    <scope>NUCLEOTIDE SEQUENCE [LARGE SCALE GENOMIC DNA]</scope>
    <source>
        <strain evidence="1 2">Vm-5</strain>
    </source>
</reference>
<organism evidence="1 2">
    <name type="scientific">Virgibacillus massiliensis</name>
    <dbReference type="NCBI Taxonomy" id="1462526"/>
    <lineage>
        <taxon>Bacteria</taxon>
        <taxon>Bacillati</taxon>
        <taxon>Bacillota</taxon>
        <taxon>Bacilli</taxon>
        <taxon>Bacillales</taxon>
        <taxon>Bacillaceae</taxon>
        <taxon>Virgibacillus</taxon>
    </lineage>
</organism>
<accession>A0A024QIV1</accession>
<dbReference type="RefSeq" id="WP_269778089.1">
    <property type="nucleotide sequence ID" value="NZ_BNER01000008.1"/>
</dbReference>
<dbReference type="AlphaFoldDB" id="A0A024QIV1"/>
<evidence type="ECO:0000313" key="1">
    <source>
        <dbReference type="EMBL" id="CDQ41881.1"/>
    </source>
</evidence>
<gene>
    <name evidence="1" type="ORF">BN990_04260</name>
</gene>
<dbReference type="EMBL" id="CCDP010000003">
    <property type="protein sequence ID" value="CDQ41881.1"/>
    <property type="molecule type" value="Genomic_DNA"/>
</dbReference>
<dbReference type="Proteomes" id="UP000028875">
    <property type="component" value="Unassembled WGS sequence"/>
</dbReference>